<dbReference type="EMBL" id="LXQA010152026">
    <property type="protein sequence ID" value="MCI26237.1"/>
    <property type="molecule type" value="Genomic_DNA"/>
</dbReference>
<reference evidence="2 3" key="1">
    <citation type="journal article" date="2018" name="Front. Plant Sci.">
        <title>Red Clover (Trifolium pratense) and Zigzag Clover (T. medium) - A Picture of Genomic Similarities and Differences.</title>
        <authorList>
            <person name="Dluhosova J."/>
            <person name="Istvanek J."/>
            <person name="Nedelnik J."/>
            <person name="Repkova J."/>
        </authorList>
    </citation>
    <scope>NUCLEOTIDE SEQUENCE [LARGE SCALE GENOMIC DNA]</scope>
    <source>
        <strain evidence="3">cv. 10/8</strain>
        <tissue evidence="2">Leaf</tissue>
    </source>
</reference>
<accession>A0A392QQH7</accession>
<dbReference type="Proteomes" id="UP000265520">
    <property type="component" value="Unassembled WGS sequence"/>
</dbReference>
<evidence type="ECO:0000256" key="1">
    <source>
        <dbReference type="SAM" id="Phobius"/>
    </source>
</evidence>
<protein>
    <recommendedName>
        <fullName evidence="4">Aminotransferase-like plant mobile domain-containing protein</fullName>
    </recommendedName>
</protein>
<name>A0A392QQH7_9FABA</name>
<sequence length="96" mass="10921">MIVTCLIAPNGNGHNCKTSYVKFIENLDEVDSYAWGAAMLSCSYQGMKRKMEEGKLFDGILWLIIGFFFHHFKGLIEIFQINVEQVTMPQAPMLLS</sequence>
<organism evidence="2 3">
    <name type="scientific">Trifolium medium</name>
    <dbReference type="NCBI Taxonomy" id="97028"/>
    <lineage>
        <taxon>Eukaryota</taxon>
        <taxon>Viridiplantae</taxon>
        <taxon>Streptophyta</taxon>
        <taxon>Embryophyta</taxon>
        <taxon>Tracheophyta</taxon>
        <taxon>Spermatophyta</taxon>
        <taxon>Magnoliopsida</taxon>
        <taxon>eudicotyledons</taxon>
        <taxon>Gunneridae</taxon>
        <taxon>Pentapetalae</taxon>
        <taxon>rosids</taxon>
        <taxon>fabids</taxon>
        <taxon>Fabales</taxon>
        <taxon>Fabaceae</taxon>
        <taxon>Papilionoideae</taxon>
        <taxon>50 kb inversion clade</taxon>
        <taxon>NPAAA clade</taxon>
        <taxon>Hologalegina</taxon>
        <taxon>IRL clade</taxon>
        <taxon>Trifolieae</taxon>
        <taxon>Trifolium</taxon>
    </lineage>
</organism>
<keyword evidence="1" id="KW-0812">Transmembrane</keyword>
<feature type="transmembrane region" description="Helical" evidence="1">
    <location>
        <begin position="56"/>
        <end position="72"/>
    </location>
</feature>
<evidence type="ECO:0000313" key="3">
    <source>
        <dbReference type="Proteomes" id="UP000265520"/>
    </source>
</evidence>
<keyword evidence="1" id="KW-0472">Membrane</keyword>
<keyword evidence="1" id="KW-1133">Transmembrane helix</keyword>
<comment type="caution">
    <text evidence="2">The sequence shown here is derived from an EMBL/GenBank/DDBJ whole genome shotgun (WGS) entry which is preliminary data.</text>
</comment>
<proteinExistence type="predicted"/>
<feature type="non-terminal residue" evidence="2">
    <location>
        <position position="96"/>
    </location>
</feature>
<keyword evidence="3" id="KW-1185">Reference proteome</keyword>
<dbReference type="AlphaFoldDB" id="A0A392QQH7"/>
<evidence type="ECO:0000313" key="2">
    <source>
        <dbReference type="EMBL" id="MCI26237.1"/>
    </source>
</evidence>
<evidence type="ECO:0008006" key="4">
    <source>
        <dbReference type="Google" id="ProtNLM"/>
    </source>
</evidence>